<dbReference type="Pfam" id="PF00620">
    <property type="entry name" value="RhoGAP"/>
    <property type="match status" value="1"/>
</dbReference>
<dbReference type="PROSITE" id="PS50238">
    <property type="entry name" value="RHOGAP"/>
    <property type="match status" value="1"/>
</dbReference>
<comment type="caution">
    <text evidence="3">The sequence shown here is derived from an EMBL/GenBank/DDBJ whole genome shotgun (WGS) entry which is preliminary data.</text>
</comment>
<evidence type="ECO:0000256" key="1">
    <source>
        <dbReference type="SAM" id="MobiDB-lite"/>
    </source>
</evidence>
<dbReference type="Proteomes" id="UP000078387">
    <property type="component" value="Unassembled WGS sequence"/>
</dbReference>
<organism evidence="3 4">
    <name type="scientific">Entamoeba histolytica</name>
    <dbReference type="NCBI Taxonomy" id="5759"/>
    <lineage>
        <taxon>Eukaryota</taxon>
        <taxon>Amoebozoa</taxon>
        <taxon>Evosea</taxon>
        <taxon>Archamoebae</taxon>
        <taxon>Mastigamoebida</taxon>
        <taxon>Entamoebidae</taxon>
        <taxon>Entamoeba</taxon>
    </lineage>
</organism>
<dbReference type="InterPro" id="IPR000198">
    <property type="entry name" value="RhoGAP_dom"/>
</dbReference>
<proteinExistence type="predicted"/>
<dbReference type="VEuPathDB" id="AmoebaDB:EHI8A_060790"/>
<dbReference type="GO" id="GO:0005737">
    <property type="term" value="C:cytoplasm"/>
    <property type="evidence" value="ECO:0007669"/>
    <property type="project" value="TreeGrafter"/>
</dbReference>
<feature type="compositionally biased region" description="Polar residues" evidence="1">
    <location>
        <begin position="361"/>
        <end position="374"/>
    </location>
</feature>
<feature type="compositionally biased region" description="Polar residues" evidence="1">
    <location>
        <begin position="270"/>
        <end position="295"/>
    </location>
</feature>
<dbReference type="VEuPathDB" id="AmoebaDB:EHI_052840"/>
<feature type="region of interest" description="Disordered" evidence="1">
    <location>
        <begin position="223"/>
        <end position="374"/>
    </location>
</feature>
<dbReference type="PANTHER" id="PTHR45808:SF2">
    <property type="entry name" value="RHO GTPASE-ACTIVATING PROTEIN 68F"/>
    <property type="match status" value="1"/>
</dbReference>
<evidence type="ECO:0000259" key="2">
    <source>
        <dbReference type="PROSITE" id="PS50238"/>
    </source>
</evidence>
<sequence length="374" mass="41860">MGKVFGVLLENVPTCNGIPYPVYELISYLTEKQSRIEAEGIFRISGKLNDINIIKAKYDNGETVDLSKYDIHTVAAVLKAFFRELPDSLVTHENTDMIIATVQMDDKFYPTKIKNIQNILSFLPDIYYETLKLLIHYLRLIADASAINKMNVSNISVIFGVNIFTGIDVVNLLSSNNSACFACTRFLIENYKEVFDIVHDNSFKTMQLPQTHEPEKKFLSIPRKSSIPQSQPKQSQSQSQPQPTSNTVSVQVPKHAPPPVPKQRILFGQPVQQKSASTQPIFISPSHSPNATQTLRPLPAKPLLPAKPIRSDNVNTPAPQPIHRPLPQTPSRNPSQQHQPILTKSEPSIGRSLPPIPQKRSGINIQHTPYPQIL</sequence>
<protein>
    <submittedName>
        <fullName evidence="3">Rhogap domain containing protein</fullName>
    </submittedName>
</protein>
<dbReference type="InterPro" id="IPR008936">
    <property type="entry name" value="Rho_GTPase_activation_prot"/>
</dbReference>
<dbReference type="CDD" id="cd00159">
    <property type="entry name" value="RhoGAP"/>
    <property type="match status" value="1"/>
</dbReference>
<name>A0A5K1U233_ENTHI</name>
<feature type="compositionally biased region" description="Polar residues" evidence="1">
    <location>
        <begin position="329"/>
        <end position="346"/>
    </location>
</feature>
<dbReference type="VEuPathDB" id="AmoebaDB:KM1_099460"/>
<dbReference type="GO" id="GO:0005096">
    <property type="term" value="F:GTPase activator activity"/>
    <property type="evidence" value="ECO:0007669"/>
    <property type="project" value="TreeGrafter"/>
</dbReference>
<gene>
    <name evidence="3" type="ORF">CL6EHI_052840</name>
</gene>
<evidence type="ECO:0000313" key="4">
    <source>
        <dbReference type="Proteomes" id="UP000078387"/>
    </source>
</evidence>
<dbReference type="Gene3D" id="1.10.555.10">
    <property type="entry name" value="Rho GTPase activation protein"/>
    <property type="match status" value="1"/>
</dbReference>
<dbReference type="SUPFAM" id="SSF48350">
    <property type="entry name" value="GTPase activation domain, GAP"/>
    <property type="match status" value="1"/>
</dbReference>
<dbReference type="VEuPathDB" id="AmoebaDB:EHI5A_066480"/>
<reference evidence="3 4" key="1">
    <citation type="submission" date="2016-05" db="EMBL/GenBank/DDBJ databases">
        <title>First whole genome sequencing of Entamoeba histolytica HM1:IMSS-clone-6.</title>
        <authorList>
            <person name="Mukherjee Avik.K."/>
            <person name="Izumyama S."/>
            <person name="Nakada-Tsukui K."/>
            <person name="Nozaki T."/>
        </authorList>
    </citation>
    <scope>NUCLEOTIDE SEQUENCE [LARGE SCALE GENOMIC DNA]</scope>
    <source>
        <strain evidence="3 4">HM1:IMSS clone 6</strain>
    </source>
</reference>
<evidence type="ECO:0000313" key="3">
    <source>
        <dbReference type="EMBL" id="GAT95984.1"/>
    </source>
</evidence>
<feature type="compositionally biased region" description="Pro residues" evidence="1">
    <location>
        <begin position="318"/>
        <end position="328"/>
    </location>
</feature>
<feature type="domain" description="Rho-GAP" evidence="2">
    <location>
        <begin position="7"/>
        <end position="195"/>
    </location>
</feature>
<dbReference type="OMA" id="CNGVPYP"/>
<accession>A0A5K1U233</accession>
<feature type="compositionally biased region" description="Low complexity" evidence="1">
    <location>
        <begin position="297"/>
        <end position="308"/>
    </location>
</feature>
<dbReference type="GO" id="GO:0007264">
    <property type="term" value="P:small GTPase-mediated signal transduction"/>
    <property type="evidence" value="ECO:0007669"/>
    <property type="project" value="TreeGrafter"/>
</dbReference>
<dbReference type="EMBL" id="BDEQ01000001">
    <property type="protein sequence ID" value="GAT95984.1"/>
    <property type="molecule type" value="Genomic_DNA"/>
</dbReference>
<dbReference type="AlphaFoldDB" id="A0A5K1U233"/>
<dbReference type="VEuPathDB" id="AmoebaDB:EHI7A_054140"/>
<dbReference type="SMART" id="SM00324">
    <property type="entry name" value="RhoGAP"/>
    <property type="match status" value="1"/>
</dbReference>
<dbReference type="PANTHER" id="PTHR45808">
    <property type="entry name" value="RHO GTPASE-ACTIVATING PROTEIN 68F"/>
    <property type="match status" value="1"/>
</dbReference>
<feature type="compositionally biased region" description="Low complexity" evidence="1">
    <location>
        <begin position="223"/>
        <end position="243"/>
    </location>
</feature>